<name>A0ABR6EYP4_9SPHI</name>
<dbReference type="InterPro" id="IPR037027">
    <property type="entry name" value="YqgF/RNaseH-like_dom_sf"/>
</dbReference>
<dbReference type="InterPro" id="IPR006641">
    <property type="entry name" value="YqgF/RNaseH-like_dom"/>
</dbReference>
<dbReference type="Pfam" id="PF17674">
    <property type="entry name" value="HHH_9"/>
    <property type="match status" value="1"/>
</dbReference>
<dbReference type="InterPro" id="IPR041692">
    <property type="entry name" value="HHH_9"/>
</dbReference>
<dbReference type="EMBL" id="WNXC01000005">
    <property type="protein sequence ID" value="MBB2150296.1"/>
    <property type="molecule type" value="Genomic_DNA"/>
</dbReference>
<dbReference type="Gene3D" id="1.10.150.310">
    <property type="entry name" value="Tex RuvX-like domain-like"/>
    <property type="match status" value="1"/>
</dbReference>
<dbReference type="CDD" id="cd05685">
    <property type="entry name" value="S1_Tex"/>
    <property type="match status" value="1"/>
</dbReference>
<dbReference type="PROSITE" id="PS50126">
    <property type="entry name" value="S1"/>
    <property type="match status" value="1"/>
</dbReference>
<feature type="region of interest" description="Disordered" evidence="1">
    <location>
        <begin position="705"/>
        <end position="759"/>
    </location>
</feature>
<dbReference type="Gene3D" id="1.10.3500.10">
    <property type="entry name" value="Tex N-terminal region-like"/>
    <property type="match status" value="1"/>
</dbReference>
<dbReference type="InterPro" id="IPR050437">
    <property type="entry name" value="Ribos_protein_bS1-like"/>
</dbReference>
<keyword evidence="4" id="KW-1185">Reference proteome</keyword>
<dbReference type="InterPro" id="IPR010994">
    <property type="entry name" value="RuvA_2-like"/>
</dbReference>
<dbReference type="InterPro" id="IPR032639">
    <property type="entry name" value="Tex_YqgF"/>
</dbReference>
<protein>
    <submittedName>
        <fullName evidence="3">S1 RNA-binding domain-containing protein</fullName>
    </submittedName>
</protein>
<dbReference type="Pfam" id="PF16921">
    <property type="entry name" value="Tex_YqgF"/>
    <property type="match status" value="1"/>
</dbReference>
<dbReference type="Gene3D" id="3.30.420.140">
    <property type="entry name" value="YqgF/RNase H-like domain"/>
    <property type="match status" value="1"/>
</dbReference>
<evidence type="ECO:0000313" key="4">
    <source>
        <dbReference type="Proteomes" id="UP000636110"/>
    </source>
</evidence>
<dbReference type="Pfam" id="PF09371">
    <property type="entry name" value="Tex_N"/>
    <property type="match status" value="1"/>
</dbReference>
<sequence>MSHHSKIIAAELGVAEKQVVATIELLDAGATVPFISRYRKEMTGSLDEVQVALIRDRFQQLRELDKRREAILKALAALDKLSPELERQINEATNIAAIEDIYLPYKPKRKTRASEARKKGLEPLALTLLEQGKGTPDSEAKAFLNEELGVNSIEEALAGARDIIAEIVNEHVEVRTAMRQYFQQKSSFKSSVMKGKEEEGIKYKDYFEWEEPLKAAPSHRVLAMRRGENEAILKLETMPEEEGAISIIERQFIKGSSAAAKQVQMAIQDSYKRLLGPAMETEIRSFSKEKADVEAIRVFAENARQLLLAAPMGQKNVLAIDPGFRTGCKVVCLDRQGKLLENTAIYPHTGQGNVKNAADKIIELCKKHQVEAIAIGNGTAGRETEVFVRSLQIPEVTIVMVNENGASIYSASEVAREEFPTQDITVRGAVSIGRRLMDPLAELVKIDPKSIGVGQYQHDVDQSKLQQSLDDTVMSCVNAVGVELNTASKQVLAYVSGLGPQLAQNIVTYRNENGAFKNRESLKKVPRLGDKAFEQAAGFLRIRDAEQVLDASGVHPERYNLVNKMARDLNCSVAQLVKDAELRKQIKLQQYVTDEIGLPTLNDIMNELAKPGRDPREQFEAFSFTDGVNEIADLRIGMKLPGIVTNITNFGAFVDIGVHQDGLVHTSQLADRFVANPNDVVKVHQKVEVTVVEVDAARKRISLSMKTGEAKPKMKTAGKPEEQGKAFHKSGNHKPTGNKPKPAHKSDQKGKAQPEGDLQVKLEALKNMFK</sequence>
<dbReference type="SMART" id="SM00316">
    <property type="entry name" value="S1"/>
    <property type="match status" value="1"/>
</dbReference>
<dbReference type="SMART" id="SM00732">
    <property type="entry name" value="YqgFc"/>
    <property type="match status" value="1"/>
</dbReference>
<proteinExistence type="predicted"/>
<evidence type="ECO:0000259" key="2">
    <source>
        <dbReference type="PROSITE" id="PS50126"/>
    </source>
</evidence>
<dbReference type="PANTHER" id="PTHR10724:SF10">
    <property type="entry name" value="S1 RNA-BINDING DOMAIN-CONTAINING PROTEIN 1"/>
    <property type="match status" value="1"/>
</dbReference>
<dbReference type="Proteomes" id="UP000636110">
    <property type="component" value="Unassembled WGS sequence"/>
</dbReference>
<dbReference type="Pfam" id="PF12836">
    <property type="entry name" value="HHH_3"/>
    <property type="match status" value="1"/>
</dbReference>
<comment type="caution">
    <text evidence="3">The sequence shown here is derived from an EMBL/GenBank/DDBJ whole genome shotgun (WGS) entry which is preliminary data.</text>
</comment>
<gene>
    <name evidence="3" type="ORF">GM920_15455</name>
</gene>
<dbReference type="SUPFAM" id="SSF47781">
    <property type="entry name" value="RuvA domain 2-like"/>
    <property type="match status" value="2"/>
</dbReference>
<reference evidence="3 4" key="1">
    <citation type="submission" date="2019-11" db="EMBL/GenBank/DDBJ databases">
        <title>Description of Pedobacter sp. LMG 31462T.</title>
        <authorList>
            <person name="Carlier A."/>
            <person name="Qi S."/>
            <person name="Vandamme P."/>
        </authorList>
    </citation>
    <scope>NUCLEOTIDE SEQUENCE [LARGE SCALE GENOMIC DNA]</scope>
    <source>
        <strain evidence="3 4">LMG 31462</strain>
    </source>
</reference>
<dbReference type="InterPro" id="IPR003029">
    <property type="entry name" value="S1_domain"/>
</dbReference>
<dbReference type="InterPro" id="IPR023323">
    <property type="entry name" value="Tex-like_dom_sf"/>
</dbReference>
<evidence type="ECO:0000256" key="1">
    <source>
        <dbReference type="SAM" id="MobiDB-lite"/>
    </source>
</evidence>
<dbReference type="InterPro" id="IPR023319">
    <property type="entry name" value="Tex-like_HTH_dom_sf"/>
</dbReference>
<dbReference type="Pfam" id="PF00575">
    <property type="entry name" value="S1"/>
    <property type="match status" value="1"/>
</dbReference>
<dbReference type="InterPro" id="IPR012340">
    <property type="entry name" value="NA-bd_OB-fold"/>
</dbReference>
<feature type="domain" description="S1 motif" evidence="2">
    <location>
        <begin position="637"/>
        <end position="706"/>
    </location>
</feature>
<dbReference type="RefSeq" id="WP_182959091.1">
    <property type="nucleotide sequence ID" value="NZ_WNXC01000005.1"/>
</dbReference>
<dbReference type="InterPro" id="IPR012337">
    <property type="entry name" value="RNaseH-like_sf"/>
</dbReference>
<dbReference type="SUPFAM" id="SSF53098">
    <property type="entry name" value="Ribonuclease H-like"/>
    <property type="match status" value="1"/>
</dbReference>
<dbReference type="SUPFAM" id="SSF50249">
    <property type="entry name" value="Nucleic acid-binding proteins"/>
    <property type="match status" value="1"/>
</dbReference>
<dbReference type="SUPFAM" id="SSF158832">
    <property type="entry name" value="Tex N-terminal region-like"/>
    <property type="match status" value="1"/>
</dbReference>
<feature type="compositionally biased region" description="Basic and acidic residues" evidence="1">
    <location>
        <begin position="744"/>
        <end position="759"/>
    </location>
</feature>
<dbReference type="Pfam" id="PF22706">
    <property type="entry name" value="Tex_central_region"/>
    <property type="match status" value="1"/>
</dbReference>
<dbReference type="Gene3D" id="1.10.10.650">
    <property type="entry name" value="RuvA domain 2-like"/>
    <property type="match status" value="1"/>
</dbReference>
<organism evidence="3 4">
    <name type="scientific">Pedobacter gandavensis</name>
    <dbReference type="NCBI Taxonomy" id="2679963"/>
    <lineage>
        <taxon>Bacteria</taxon>
        <taxon>Pseudomonadati</taxon>
        <taxon>Bacteroidota</taxon>
        <taxon>Sphingobacteriia</taxon>
        <taxon>Sphingobacteriales</taxon>
        <taxon>Sphingobacteriaceae</taxon>
        <taxon>Pedobacter</taxon>
    </lineage>
</organism>
<evidence type="ECO:0000313" key="3">
    <source>
        <dbReference type="EMBL" id="MBB2150296.1"/>
    </source>
</evidence>
<dbReference type="InterPro" id="IPR018974">
    <property type="entry name" value="Tex-like_N"/>
</dbReference>
<dbReference type="PANTHER" id="PTHR10724">
    <property type="entry name" value="30S RIBOSOMAL PROTEIN S1"/>
    <property type="match status" value="1"/>
</dbReference>
<feature type="compositionally biased region" description="Basic and acidic residues" evidence="1">
    <location>
        <begin position="708"/>
        <end position="725"/>
    </location>
</feature>
<accession>A0ABR6EYP4</accession>
<dbReference type="InterPro" id="IPR055179">
    <property type="entry name" value="Tex-like_central_region"/>
</dbReference>
<dbReference type="Gene3D" id="2.40.50.140">
    <property type="entry name" value="Nucleic acid-binding proteins"/>
    <property type="match status" value="1"/>
</dbReference>
<dbReference type="InterPro" id="IPR044146">
    <property type="entry name" value="S1_Tex"/>
</dbReference>